<reference evidence="2" key="2">
    <citation type="submission" date="2020-09" db="EMBL/GenBank/DDBJ databases">
        <authorList>
            <person name="Sun Q."/>
            <person name="Zhou Y."/>
        </authorList>
    </citation>
    <scope>NUCLEOTIDE SEQUENCE</scope>
    <source>
        <strain evidence="2">CGMCC 1.15958</strain>
    </source>
</reference>
<feature type="transmembrane region" description="Helical" evidence="1">
    <location>
        <begin position="87"/>
        <end position="109"/>
    </location>
</feature>
<protein>
    <recommendedName>
        <fullName evidence="4">Zf-HC2 domain-containing protein</fullName>
    </recommendedName>
</protein>
<comment type="caution">
    <text evidence="2">The sequence shown here is derived from an EMBL/GenBank/DDBJ whole genome shotgun (WGS) entry which is preliminary data.</text>
</comment>
<name>A0A917DL35_9BACT</name>
<organism evidence="2 3">
    <name type="scientific">Emticicia aquatilis</name>
    <dbReference type="NCBI Taxonomy" id="1537369"/>
    <lineage>
        <taxon>Bacteria</taxon>
        <taxon>Pseudomonadati</taxon>
        <taxon>Bacteroidota</taxon>
        <taxon>Cytophagia</taxon>
        <taxon>Cytophagales</taxon>
        <taxon>Leadbetterellaceae</taxon>
        <taxon>Emticicia</taxon>
    </lineage>
</organism>
<dbReference type="AlphaFoldDB" id="A0A917DL35"/>
<keyword evidence="3" id="KW-1185">Reference proteome</keyword>
<proteinExistence type="predicted"/>
<keyword evidence="1" id="KW-0812">Transmembrane</keyword>
<feature type="transmembrane region" description="Helical" evidence="1">
    <location>
        <begin position="129"/>
        <end position="150"/>
    </location>
</feature>
<evidence type="ECO:0000256" key="1">
    <source>
        <dbReference type="SAM" id="Phobius"/>
    </source>
</evidence>
<reference evidence="2" key="1">
    <citation type="journal article" date="2014" name="Int. J. Syst. Evol. Microbiol.">
        <title>Complete genome sequence of Corynebacterium casei LMG S-19264T (=DSM 44701T), isolated from a smear-ripened cheese.</title>
        <authorList>
            <consortium name="US DOE Joint Genome Institute (JGI-PGF)"/>
            <person name="Walter F."/>
            <person name="Albersmeier A."/>
            <person name="Kalinowski J."/>
            <person name="Ruckert C."/>
        </authorList>
    </citation>
    <scope>NUCLEOTIDE SEQUENCE</scope>
    <source>
        <strain evidence="2">CGMCC 1.15958</strain>
    </source>
</reference>
<evidence type="ECO:0008006" key="4">
    <source>
        <dbReference type="Google" id="ProtNLM"/>
    </source>
</evidence>
<sequence>MIMKMLTDEQIFDILDGCASKEILSQHQNLLTESAEYKAYFDELEAVHFDLADLNIEKPSAEFTENLLANIAYAPVKKKSWSSQLTWIFLALMSVFFVVTIGLAVFYFSNSTSAIAIPRVNNLEVINDFSTDLLVKVILLINLIVILAIFDKKVLKPYFMNRKVRLS</sequence>
<keyword evidence="1" id="KW-0472">Membrane</keyword>
<evidence type="ECO:0000313" key="3">
    <source>
        <dbReference type="Proteomes" id="UP000609064"/>
    </source>
</evidence>
<accession>A0A917DL35</accession>
<dbReference type="Proteomes" id="UP000609064">
    <property type="component" value="Unassembled WGS sequence"/>
</dbReference>
<keyword evidence="1" id="KW-1133">Transmembrane helix</keyword>
<gene>
    <name evidence="2" type="ORF">GCM10011514_09460</name>
</gene>
<dbReference type="EMBL" id="BMKK01000002">
    <property type="protein sequence ID" value="GGD47578.1"/>
    <property type="molecule type" value="Genomic_DNA"/>
</dbReference>
<evidence type="ECO:0000313" key="2">
    <source>
        <dbReference type="EMBL" id="GGD47578.1"/>
    </source>
</evidence>